<dbReference type="AlphaFoldDB" id="A0A2L2XH63"/>
<feature type="domain" description="YqbQ/XkdQ" evidence="1">
    <location>
        <begin position="88"/>
        <end position="318"/>
    </location>
</feature>
<protein>
    <submittedName>
        <fullName evidence="2">Phage-like element PBSX protein xkdQ</fullName>
    </submittedName>
</protein>
<dbReference type="OrthoDB" id="2651947at2"/>
<organism evidence="2 3">
    <name type="scientific">Desulfocucumis palustris</name>
    <dbReference type="NCBI Taxonomy" id="1898651"/>
    <lineage>
        <taxon>Bacteria</taxon>
        <taxon>Bacillati</taxon>
        <taxon>Bacillota</taxon>
        <taxon>Clostridia</taxon>
        <taxon>Eubacteriales</taxon>
        <taxon>Desulfocucumaceae</taxon>
        <taxon>Desulfocucumis</taxon>
    </lineage>
</organism>
<comment type="caution">
    <text evidence="2">The sequence shown here is derived from an EMBL/GenBank/DDBJ whole genome shotgun (WGS) entry which is preliminary data.</text>
</comment>
<dbReference type="InterPro" id="IPR056937">
    <property type="entry name" value="YqbQ/XkdQ"/>
</dbReference>
<reference evidence="3" key="1">
    <citation type="submission" date="2018-02" db="EMBL/GenBank/DDBJ databases">
        <title>Genome sequence of Desulfocucumis palustris strain NAW-5.</title>
        <authorList>
            <person name="Watanabe M."/>
            <person name="Kojima H."/>
            <person name="Fukui M."/>
        </authorList>
    </citation>
    <scope>NUCLEOTIDE SEQUENCE [LARGE SCALE GENOMIC DNA]</scope>
    <source>
        <strain evidence="3">NAW-5</strain>
    </source>
</reference>
<dbReference type="RefSeq" id="WP_104373560.1">
    <property type="nucleotide sequence ID" value="NZ_BFAV01000172.1"/>
</dbReference>
<keyword evidence="3" id="KW-1185">Reference proteome</keyword>
<accession>A0A2L2XH63</accession>
<dbReference type="Pfam" id="PF24032">
    <property type="entry name" value="YQBQ"/>
    <property type="match status" value="1"/>
</dbReference>
<sequence>MINPGSGKYEVVLDNRYYLRELVESITLEESLDDIAYHADIRLVATADFPAITPGQDIRVSGLPFGGNVMQYLLQPGVVWECYSSFRGQKHLNVGVYDKTIYLSRSEDEYLFPAGQTATQRLKKYAGDWNITLASGLADTKTPLAKAVYRAQSVYSMIRADLADTVKKGGEMYRPRMTPNGLELYRIGGNSTIWALETEQNLEEINQRRTLEGAITQVKVLGNAPEDKRSPVLALVKGETEKLGTLQKVLIDSKITSAGQAKTAGQKLLAGIQETVTVRGLDVNTIRAGDKVSLNGWELLVTSVKHELGGPGHMSLELAGAELVRRRYFNGSF</sequence>
<gene>
    <name evidence="2" type="ORF">DCCM_4619</name>
</gene>
<evidence type="ECO:0000313" key="3">
    <source>
        <dbReference type="Proteomes" id="UP000239549"/>
    </source>
</evidence>
<name>A0A2L2XH63_9FIRM</name>
<evidence type="ECO:0000259" key="1">
    <source>
        <dbReference type="Pfam" id="PF24032"/>
    </source>
</evidence>
<dbReference type="Proteomes" id="UP000239549">
    <property type="component" value="Unassembled WGS sequence"/>
</dbReference>
<dbReference type="EMBL" id="BFAV01000172">
    <property type="protein sequence ID" value="GBF35490.1"/>
    <property type="molecule type" value="Genomic_DNA"/>
</dbReference>
<evidence type="ECO:0000313" key="2">
    <source>
        <dbReference type="EMBL" id="GBF35490.1"/>
    </source>
</evidence>
<proteinExistence type="predicted"/>